<dbReference type="GO" id="GO:0070403">
    <property type="term" value="F:NAD+ binding"/>
    <property type="evidence" value="ECO:0007669"/>
    <property type="project" value="InterPro"/>
</dbReference>
<dbReference type="GO" id="GO:0042732">
    <property type="term" value="P:D-xylose metabolic process"/>
    <property type="evidence" value="ECO:0007669"/>
    <property type="project" value="InterPro"/>
</dbReference>
<dbReference type="AlphaFoldDB" id="A0A852X376"/>
<feature type="domain" description="NAD-dependent epimerase/dehydratase" evidence="5">
    <location>
        <begin position="3"/>
        <end position="247"/>
    </location>
</feature>
<name>A0A852X376_9MICO</name>
<dbReference type="SUPFAM" id="SSF51735">
    <property type="entry name" value="NAD(P)-binding Rossmann-fold domains"/>
    <property type="match status" value="1"/>
</dbReference>
<dbReference type="GO" id="GO:0048040">
    <property type="term" value="F:UDP-glucuronate decarboxylase activity"/>
    <property type="evidence" value="ECO:0007669"/>
    <property type="project" value="TreeGrafter"/>
</dbReference>
<dbReference type="InterPro" id="IPR001509">
    <property type="entry name" value="Epimerase_deHydtase"/>
</dbReference>
<dbReference type="GO" id="GO:0033320">
    <property type="term" value="P:UDP-D-xylose biosynthetic process"/>
    <property type="evidence" value="ECO:0007669"/>
    <property type="project" value="UniProtKB-UniPathway"/>
</dbReference>
<dbReference type="GO" id="GO:0005737">
    <property type="term" value="C:cytoplasm"/>
    <property type="evidence" value="ECO:0007669"/>
    <property type="project" value="TreeGrafter"/>
</dbReference>
<keyword evidence="3" id="KW-0520">NAD</keyword>
<evidence type="ECO:0000256" key="4">
    <source>
        <dbReference type="ARBA" id="ARBA00023239"/>
    </source>
</evidence>
<dbReference type="UniPathway" id="UPA00796">
    <property type="reaction ID" value="UER00771"/>
</dbReference>
<evidence type="ECO:0000256" key="3">
    <source>
        <dbReference type="ARBA" id="ARBA00023027"/>
    </source>
</evidence>
<dbReference type="Proteomes" id="UP000592181">
    <property type="component" value="Unassembled WGS sequence"/>
</dbReference>
<dbReference type="PANTHER" id="PTHR43078:SF6">
    <property type="entry name" value="UDP-GLUCURONIC ACID DECARBOXYLASE 1"/>
    <property type="match status" value="1"/>
</dbReference>
<reference evidence="6 7" key="1">
    <citation type="submission" date="2020-07" db="EMBL/GenBank/DDBJ databases">
        <title>Sequencing the genomes of 1000 actinobacteria strains.</title>
        <authorList>
            <person name="Klenk H.-P."/>
        </authorList>
    </citation>
    <scope>NUCLEOTIDE SEQUENCE [LARGE SCALE GENOMIC DNA]</scope>
    <source>
        <strain evidence="6 7">DSM 24723</strain>
    </source>
</reference>
<gene>
    <name evidence="6" type="ORF">BJY28_000209</name>
</gene>
<dbReference type="InterPro" id="IPR044516">
    <property type="entry name" value="UXS-like"/>
</dbReference>
<keyword evidence="6" id="KW-0413">Isomerase</keyword>
<proteinExistence type="predicted"/>
<keyword evidence="2" id="KW-0210">Decarboxylase</keyword>
<comment type="caution">
    <text evidence="6">The sequence shown here is derived from an EMBL/GenBank/DDBJ whole genome shotgun (WGS) entry which is preliminary data.</text>
</comment>
<comment type="cofactor">
    <cofactor evidence="1">
        <name>NAD(+)</name>
        <dbReference type="ChEBI" id="CHEBI:57540"/>
    </cofactor>
</comment>
<dbReference type="RefSeq" id="WP_179461363.1">
    <property type="nucleotide sequence ID" value="NZ_JACBZX010000001.1"/>
</dbReference>
<dbReference type="Pfam" id="PF01370">
    <property type="entry name" value="Epimerase"/>
    <property type="match status" value="1"/>
</dbReference>
<evidence type="ECO:0000313" key="7">
    <source>
        <dbReference type="Proteomes" id="UP000592181"/>
    </source>
</evidence>
<evidence type="ECO:0000256" key="2">
    <source>
        <dbReference type="ARBA" id="ARBA00022793"/>
    </source>
</evidence>
<keyword evidence="7" id="KW-1185">Reference proteome</keyword>
<protein>
    <submittedName>
        <fullName evidence="6">UDP-glucose 4-epimerase</fullName>
        <ecNumber evidence="6">5.1.3.2</ecNumber>
    </submittedName>
</protein>
<evidence type="ECO:0000259" key="5">
    <source>
        <dbReference type="Pfam" id="PF01370"/>
    </source>
</evidence>
<accession>A0A852X376</accession>
<dbReference type="PANTHER" id="PTHR43078">
    <property type="entry name" value="UDP-GLUCURONIC ACID DECARBOXYLASE-RELATED"/>
    <property type="match status" value="1"/>
</dbReference>
<sequence>MHALITGGAGFIGSHLTEHLVEQGWTVTALDDLSTGSAENLDPVRRMPGGAGVELVRGSVTDSPLVHRLADGADVIFHLAAAVGVLTIQQQTLHSMRTNLAGTETVMEAAQAHGSTVLFTSTSEVYGKNTTIGLREDDDRVMGSPLLSRWSYAEAKAIDETLVQQYHLHHGVPSVIVRLFNTTGPRQAGRYGMVVPRFVRQALTGEPLTVYGTGQQTRCFGHVHDMVPMIATLAQTPAALGSVYNIGNPEQISITGLAERVIARTGSSSDITYVDYQSAYGPGYEDMERRVPDCTRLTELTGFRPRHDLDDIIDDVAAHISGRRSVPADRVPA</sequence>
<dbReference type="GO" id="GO:0003978">
    <property type="term" value="F:UDP-glucose 4-epimerase activity"/>
    <property type="evidence" value="ECO:0007669"/>
    <property type="project" value="UniProtKB-EC"/>
</dbReference>
<organism evidence="6 7">
    <name type="scientific">Janibacter alkaliphilus</name>
    <dbReference type="NCBI Taxonomy" id="1069963"/>
    <lineage>
        <taxon>Bacteria</taxon>
        <taxon>Bacillati</taxon>
        <taxon>Actinomycetota</taxon>
        <taxon>Actinomycetes</taxon>
        <taxon>Micrococcales</taxon>
        <taxon>Intrasporangiaceae</taxon>
        <taxon>Janibacter</taxon>
    </lineage>
</organism>
<dbReference type="InterPro" id="IPR036291">
    <property type="entry name" value="NAD(P)-bd_dom_sf"/>
</dbReference>
<dbReference type="EC" id="5.1.3.2" evidence="6"/>
<keyword evidence="4" id="KW-0456">Lyase</keyword>
<evidence type="ECO:0000313" key="6">
    <source>
        <dbReference type="EMBL" id="NYG35740.1"/>
    </source>
</evidence>
<dbReference type="Gene3D" id="3.40.50.720">
    <property type="entry name" value="NAD(P)-binding Rossmann-like Domain"/>
    <property type="match status" value="1"/>
</dbReference>
<dbReference type="EMBL" id="JACBZX010000001">
    <property type="protein sequence ID" value="NYG35740.1"/>
    <property type="molecule type" value="Genomic_DNA"/>
</dbReference>
<evidence type="ECO:0000256" key="1">
    <source>
        <dbReference type="ARBA" id="ARBA00001911"/>
    </source>
</evidence>